<dbReference type="EMBL" id="QQAZ01000014">
    <property type="protein sequence ID" value="RDI44982.1"/>
    <property type="molecule type" value="Genomic_DNA"/>
</dbReference>
<sequence length="325" mass="34720">MATVSAVPASPSLTARIAAAASVVGLRQLNALLPQNRAGIWAGRGLIAAIMAAFGPPPPGTHVTTVRSGGVRGEWVRAPGVEQGERAIYFIHGSGYVVCSARTHRGLAARLSRDTGLPVFLVDYRLAPEHRFPAAAADVEAGYRWLLAHGYRPEDLVIGGDSAGGHLALDLLLENQRSATAQPAGVFMFSPLLDLSLTLAEGEDRRRPDPMAPAWVGRRLVALYTEGQPEDSPRLRLSIPRGAALPPLFVQASAEEMLSGDARRLRDMAEAAGARCELELWPGRIHVFQALPLLVPEAHAALRHTAAFVERALAQADSTARERVS</sequence>
<evidence type="ECO:0000313" key="5">
    <source>
        <dbReference type="Proteomes" id="UP000255355"/>
    </source>
</evidence>
<comment type="similarity">
    <text evidence="1">Belongs to the 'GDXG' lipolytic enzyme family.</text>
</comment>
<feature type="domain" description="Alpha/beta hydrolase fold-3" evidence="3">
    <location>
        <begin position="89"/>
        <end position="289"/>
    </location>
</feature>
<organism evidence="4 5">
    <name type="scientific">Nocardia mexicana</name>
    <dbReference type="NCBI Taxonomy" id="279262"/>
    <lineage>
        <taxon>Bacteria</taxon>
        <taxon>Bacillati</taxon>
        <taxon>Actinomycetota</taxon>
        <taxon>Actinomycetes</taxon>
        <taxon>Mycobacteriales</taxon>
        <taxon>Nocardiaceae</taxon>
        <taxon>Nocardia</taxon>
    </lineage>
</organism>
<comment type="caution">
    <text evidence="4">The sequence shown here is derived from an EMBL/GenBank/DDBJ whole genome shotgun (WGS) entry which is preliminary data.</text>
</comment>
<dbReference type="AlphaFoldDB" id="A0A370GMM9"/>
<reference evidence="4 5" key="1">
    <citation type="submission" date="2018-07" db="EMBL/GenBank/DDBJ databases">
        <title>Genomic Encyclopedia of Type Strains, Phase IV (KMG-IV): sequencing the most valuable type-strain genomes for metagenomic binning, comparative biology and taxonomic classification.</title>
        <authorList>
            <person name="Goeker M."/>
        </authorList>
    </citation>
    <scope>NUCLEOTIDE SEQUENCE [LARGE SCALE GENOMIC DNA]</scope>
    <source>
        <strain evidence="4 5">DSM 44952</strain>
    </source>
</reference>
<evidence type="ECO:0000259" key="3">
    <source>
        <dbReference type="Pfam" id="PF07859"/>
    </source>
</evidence>
<dbReference type="PANTHER" id="PTHR48081">
    <property type="entry name" value="AB HYDROLASE SUPERFAMILY PROTEIN C4A8.06C"/>
    <property type="match status" value="1"/>
</dbReference>
<evidence type="ECO:0000256" key="2">
    <source>
        <dbReference type="ARBA" id="ARBA00022801"/>
    </source>
</evidence>
<dbReference type="PANTHER" id="PTHR48081:SF30">
    <property type="entry name" value="ACETYL-HYDROLASE LIPR-RELATED"/>
    <property type="match status" value="1"/>
</dbReference>
<dbReference type="Pfam" id="PF07859">
    <property type="entry name" value="Abhydrolase_3"/>
    <property type="match status" value="1"/>
</dbReference>
<protein>
    <submittedName>
        <fullName evidence="4">Acetyl esterase/lipase</fullName>
    </submittedName>
</protein>
<proteinExistence type="inferred from homology"/>
<keyword evidence="5" id="KW-1185">Reference proteome</keyword>
<dbReference type="Proteomes" id="UP000255355">
    <property type="component" value="Unassembled WGS sequence"/>
</dbReference>
<name>A0A370GMM9_9NOCA</name>
<dbReference type="Gene3D" id="3.40.50.1820">
    <property type="entry name" value="alpha/beta hydrolase"/>
    <property type="match status" value="1"/>
</dbReference>
<dbReference type="InterPro" id="IPR029058">
    <property type="entry name" value="AB_hydrolase_fold"/>
</dbReference>
<dbReference type="GO" id="GO:0004806">
    <property type="term" value="F:triacylglycerol lipase activity"/>
    <property type="evidence" value="ECO:0007669"/>
    <property type="project" value="TreeGrafter"/>
</dbReference>
<gene>
    <name evidence="4" type="ORF">DFR68_1143</name>
</gene>
<accession>A0A370GMM9</accession>
<evidence type="ECO:0000256" key="1">
    <source>
        <dbReference type="ARBA" id="ARBA00010515"/>
    </source>
</evidence>
<dbReference type="InterPro" id="IPR050300">
    <property type="entry name" value="GDXG_lipolytic_enzyme"/>
</dbReference>
<dbReference type="InterPro" id="IPR013094">
    <property type="entry name" value="AB_hydrolase_3"/>
</dbReference>
<dbReference type="STRING" id="1210089.GCA_001613165_02693"/>
<keyword evidence="2" id="KW-0378">Hydrolase</keyword>
<dbReference type="SUPFAM" id="SSF53474">
    <property type="entry name" value="alpha/beta-Hydrolases"/>
    <property type="match status" value="1"/>
</dbReference>
<evidence type="ECO:0000313" key="4">
    <source>
        <dbReference type="EMBL" id="RDI44982.1"/>
    </source>
</evidence>